<feature type="transmembrane region" description="Helical" evidence="2">
    <location>
        <begin position="136"/>
        <end position="157"/>
    </location>
</feature>
<proteinExistence type="predicted"/>
<accession>A0A1N7EQ97</accession>
<dbReference type="STRING" id="573024.SAMN05216208_1694"/>
<dbReference type="AlphaFoldDB" id="A0A1N7EQ97"/>
<dbReference type="OrthoDB" id="9810270at2"/>
<keyword evidence="4" id="KW-1185">Reference proteome</keyword>
<organism evidence="3 4">
    <name type="scientific">Roseovarius nanhaiticus</name>
    <dbReference type="NCBI Taxonomy" id="573024"/>
    <lineage>
        <taxon>Bacteria</taxon>
        <taxon>Pseudomonadati</taxon>
        <taxon>Pseudomonadota</taxon>
        <taxon>Alphaproteobacteria</taxon>
        <taxon>Rhodobacterales</taxon>
        <taxon>Roseobacteraceae</taxon>
        <taxon>Roseovarius</taxon>
    </lineage>
</organism>
<keyword evidence="2" id="KW-0812">Transmembrane</keyword>
<keyword evidence="2" id="KW-1133">Transmembrane helix</keyword>
<dbReference type="RefSeq" id="WP_083686950.1">
    <property type="nucleotide sequence ID" value="NZ_FOAC01000001.1"/>
</dbReference>
<dbReference type="PANTHER" id="PTHR42709:SF11">
    <property type="entry name" value="DEDA FAMILY PROTEIN"/>
    <property type="match status" value="1"/>
</dbReference>
<keyword evidence="2" id="KW-0472">Membrane</keyword>
<dbReference type="GO" id="GO:0005886">
    <property type="term" value="C:plasma membrane"/>
    <property type="evidence" value="ECO:0007669"/>
    <property type="project" value="TreeGrafter"/>
</dbReference>
<feature type="transmembrane region" description="Helical" evidence="2">
    <location>
        <begin position="70"/>
        <end position="91"/>
    </location>
</feature>
<protein>
    <submittedName>
        <fullName evidence="3">Membrane protein YqaA, SNARE-associated domain</fullName>
    </submittedName>
</protein>
<dbReference type="InterPro" id="IPR051311">
    <property type="entry name" value="DedA_domain"/>
</dbReference>
<dbReference type="Proteomes" id="UP000186019">
    <property type="component" value="Unassembled WGS sequence"/>
</dbReference>
<name>A0A1N7EQ97_9RHOB</name>
<sequence length="207" mass="22186">MAVRDSAARNDEPEGTAQSDAPGWTDRLSNSRIGLAILSLAESTALPIPLEAIVVPLMVGHPKRALRIALVIWLGCLVGASLFYLVGYLLADPVVIPVLQYLGLEQSYNDMAERLSRGGLFWTVFLVSLLPAPLQFATLGAGAIGGNFAVFFVAITISRGLRYFGMAILAQFVGERIAHLNIPKRYLVLGLAAALLVGWGIMQLIGI</sequence>
<evidence type="ECO:0000313" key="4">
    <source>
        <dbReference type="Proteomes" id="UP000186019"/>
    </source>
</evidence>
<dbReference type="EMBL" id="FTNV01000001">
    <property type="protein sequence ID" value="SIR90283.1"/>
    <property type="molecule type" value="Genomic_DNA"/>
</dbReference>
<feature type="region of interest" description="Disordered" evidence="1">
    <location>
        <begin position="1"/>
        <end position="25"/>
    </location>
</feature>
<evidence type="ECO:0000256" key="1">
    <source>
        <dbReference type="SAM" id="MobiDB-lite"/>
    </source>
</evidence>
<dbReference type="PANTHER" id="PTHR42709">
    <property type="entry name" value="ALKALINE PHOSPHATASE LIKE PROTEIN"/>
    <property type="match status" value="1"/>
</dbReference>
<feature type="transmembrane region" description="Helical" evidence="2">
    <location>
        <begin position="186"/>
        <end position="205"/>
    </location>
</feature>
<evidence type="ECO:0000313" key="3">
    <source>
        <dbReference type="EMBL" id="SIR90283.1"/>
    </source>
</evidence>
<gene>
    <name evidence="3" type="ORF">SAMN05421666_0441</name>
</gene>
<reference evidence="4" key="1">
    <citation type="submission" date="2017-01" db="EMBL/GenBank/DDBJ databases">
        <authorList>
            <person name="Varghese N."/>
            <person name="Submissions S."/>
        </authorList>
    </citation>
    <scope>NUCLEOTIDE SEQUENCE [LARGE SCALE GENOMIC DNA]</scope>
    <source>
        <strain evidence="4">DSM 29590</strain>
    </source>
</reference>
<evidence type="ECO:0000256" key="2">
    <source>
        <dbReference type="SAM" id="Phobius"/>
    </source>
</evidence>
<feature type="compositionally biased region" description="Basic and acidic residues" evidence="1">
    <location>
        <begin position="1"/>
        <end position="12"/>
    </location>
</feature>